<accession>A0A6J4NF39</accession>
<evidence type="ECO:0000259" key="2">
    <source>
        <dbReference type="Pfam" id="PF05239"/>
    </source>
</evidence>
<evidence type="ECO:0000256" key="1">
    <source>
        <dbReference type="SAM" id="MobiDB-lite"/>
    </source>
</evidence>
<dbReference type="Gene3D" id="3.90.50.10">
    <property type="entry name" value="Photosynthetic Reaction Center, subunit H, domain 2"/>
    <property type="match status" value="1"/>
</dbReference>
<protein>
    <recommendedName>
        <fullName evidence="5">DUF2382 domain-containing protein</fullName>
    </recommendedName>
</protein>
<organism evidence="4">
    <name type="scientific">uncultured Pyrinomonadaceae bacterium</name>
    <dbReference type="NCBI Taxonomy" id="2283094"/>
    <lineage>
        <taxon>Bacteria</taxon>
        <taxon>Pseudomonadati</taxon>
        <taxon>Acidobacteriota</taxon>
        <taxon>Blastocatellia</taxon>
        <taxon>Blastocatellales</taxon>
        <taxon>Pyrinomonadaceae</taxon>
        <taxon>environmental samples</taxon>
    </lineage>
</organism>
<gene>
    <name evidence="4" type="ORF">AVDCRST_MAG74-689</name>
</gene>
<dbReference type="EMBL" id="CADCUR010000052">
    <property type="protein sequence ID" value="CAA9386050.1"/>
    <property type="molecule type" value="Genomic_DNA"/>
</dbReference>
<feature type="domain" description="DUF2382" evidence="3">
    <location>
        <begin position="128"/>
        <end position="236"/>
    </location>
</feature>
<evidence type="ECO:0008006" key="5">
    <source>
        <dbReference type="Google" id="ProtNLM"/>
    </source>
</evidence>
<dbReference type="InterPro" id="IPR019060">
    <property type="entry name" value="DUF2382"/>
</dbReference>
<dbReference type="Pfam" id="PF09557">
    <property type="entry name" value="DUF2382"/>
    <property type="match status" value="1"/>
</dbReference>
<dbReference type="GO" id="GO:0019684">
    <property type="term" value="P:photosynthesis, light reaction"/>
    <property type="evidence" value="ECO:0007669"/>
    <property type="project" value="InterPro"/>
</dbReference>
<feature type="compositionally biased region" description="Low complexity" evidence="1">
    <location>
        <begin position="85"/>
        <end position="105"/>
    </location>
</feature>
<dbReference type="InterPro" id="IPR027275">
    <property type="entry name" value="PRC-brl_dom"/>
</dbReference>
<dbReference type="AlphaFoldDB" id="A0A6J4NF39"/>
<dbReference type="InterPro" id="IPR011033">
    <property type="entry name" value="PRC_barrel-like_sf"/>
</dbReference>
<dbReference type="InterPro" id="IPR052967">
    <property type="entry name" value="Stress_Response_Assoc"/>
</dbReference>
<dbReference type="SUPFAM" id="SSF50346">
    <property type="entry name" value="PRC-barrel domain"/>
    <property type="match status" value="1"/>
</dbReference>
<dbReference type="InterPro" id="IPR014747">
    <property type="entry name" value="Bac_photo_RC_H_C"/>
</dbReference>
<evidence type="ECO:0000313" key="4">
    <source>
        <dbReference type="EMBL" id="CAA9386050.1"/>
    </source>
</evidence>
<name>A0A6J4NF39_9BACT</name>
<feature type="region of interest" description="Disordered" evidence="1">
    <location>
        <begin position="85"/>
        <end position="113"/>
    </location>
</feature>
<dbReference type="PANTHER" id="PTHR38463">
    <property type="entry name" value="STRESS RESPONSE PROTEIN YSNF"/>
    <property type="match status" value="1"/>
</dbReference>
<evidence type="ECO:0000259" key="3">
    <source>
        <dbReference type="Pfam" id="PF09557"/>
    </source>
</evidence>
<reference evidence="4" key="1">
    <citation type="submission" date="2020-02" db="EMBL/GenBank/DDBJ databases">
        <authorList>
            <person name="Meier V. D."/>
        </authorList>
    </citation>
    <scope>NUCLEOTIDE SEQUENCE</scope>
    <source>
        <strain evidence="4">AVDCRST_MAG74</strain>
    </source>
</reference>
<proteinExistence type="predicted"/>
<sequence>MAIVAYSQQDEFDLVNSGQDCMGWTVVDQAGNDIGKVTEMLIETDQMRVDSIMVEGGVRIPAENIALQGDRRVVVRGVRDEKQYAETQRTAAATTTTAQTYEPAPRNTGAKNVHGVTREATEDEISIPIIEEQLVVGKREVERGGARVHTTMTEKPVQETINLREEKVTVERHKVDRPIDSATDAFQEGTFDVTTKTEVPVVAKEARVVEEVVIDKEMTERTETVRDTVKRTDVEVDEINTSDVKNRKNG</sequence>
<feature type="domain" description="PRC-barrel" evidence="2">
    <location>
        <begin position="22"/>
        <end position="80"/>
    </location>
</feature>
<dbReference type="PANTHER" id="PTHR38463:SF1">
    <property type="entry name" value="STRESS RESPONSE PROTEIN YSNF"/>
    <property type="match status" value="1"/>
</dbReference>
<dbReference type="GO" id="GO:0030077">
    <property type="term" value="C:plasma membrane light-harvesting complex"/>
    <property type="evidence" value="ECO:0007669"/>
    <property type="project" value="InterPro"/>
</dbReference>
<dbReference type="Pfam" id="PF05239">
    <property type="entry name" value="PRC"/>
    <property type="match status" value="1"/>
</dbReference>